<feature type="domain" description="MPN" evidence="6">
    <location>
        <begin position="51"/>
        <end position="171"/>
    </location>
</feature>
<reference evidence="7 8" key="1">
    <citation type="submission" date="2019-07" db="EMBL/GenBank/DDBJ databases">
        <title>Genome sequencing of lignin-degrading bacterial isolates.</title>
        <authorList>
            <person name="Gladden J."/>
        </authorList>
    </citation>
    <scope>NUCLEOTIDE SEQUENCE [LARGE SCALE GENOMIC DNA]</scope>
    <source>
        <strain evidence="7 8">J11</strain>
    </source>
</reference>
<dbReference type="Pfam" id="PF04002">
    <property type="entry name" value="RadC"/>
    <property type="match status" value="1"/>
</dbReference>
<keyword evidence="4" id="KW-0862">Zinc</keyword>
<keyword evidence="8" id="KW-1185">Reference proteome</keyword>
<dbReference type="OrthoDB" id="9804482at2"/>
<dbReference type="Gene3D" id="3.40.140.10">
    <property type="entry name" value="Cytidine Deaminase, domain 2"/>
    <property type="match status" value="1"/>
</dbReference>
<dbReference type="InterPro" id="IPR037518">
    <property type="entry name" value="MPN"/>
</dbReference>
<dbReference type="PANTHER" id="PTHR30471:SF3">
    <property type="entry name" value="UPF0758 PROTEIN YEES-RELATED"/>
    <property type="match status" value="1"/>
</dbReference>
<dbReference type="PROSITE" id="PS50249">
    <property type="entry name" value="MPN"/>
    <property type="match status" value="1"/>
</dbReference>
<dbReference type="CDD" id="cd08071">
    <property type="entry name" value="MPN_DUF2466"/>
    <property type="match status" value="1"/>
</dbReference>
<keyword evidence="5" id="KW-0482">Metalloprotease</keyword>
<dbReference type="PROSITE" id="PS01302">
    <property type="entry name" value="UPF0758"/>
    <property type="match status" value="1"/>
</dbReference>
<comment type="caution">
    <text evidence="7">The sequence shown here is derived from an EMBL/GenBank/DDBJ whole genome shotgun (WGS) entry which is preliminary data.</text>
</comment>
<dbReference type="InterPro" id="IPR020891">
    <property type="entry name" value="UPF0758_CS"/>
</dbReference>
<gene>
    <name evidence="7" type="ORF">L602_000100001030</name>
</gene>
<dbReference type="GO" id="GO:0046872">
    <property type="term" value="F:metal ion binding"/>
    <property type="evidence" value="ECO:0007669"/>
    <property type="project" value="UniProtKB-KW"/>
</dbReference>
<dbReference type="EMBL" id="VLJN01000001">
    <property type="protein sequence ID" value="TWG89213.1"/>
    <property type="molecule type" value="Genomic_DNA"/>
</dbReference>
<organism evidence="7 8">
    <name type="scientific">Cupriavidus gilardii J11</name>
    <dbReference type="NCBI Taxonomy" id="936133"/>
    <lineage>
        <taxon>Bacteria</taxon>
        <taxon>Pseudomonadati</taxon>
        <taxon>Pseudomonadota</taxon>
        <taxon>Betaproteobacteria</taxon>
        <taxon>Burkholderiales</taxon>
        <taxon>Burkholderiaceae</taxon>
        <taxon>Cupriavidus</taxon>
    </lineage>
</organism>
<evidence type="ECO:0000256" key="4">
    <source>
        <dbReference type="ARBA" id="ARBA00022833"/>
    </source>
</evidence>
<evidence type="ECO:0000256" key="2">
    <source>
        <dbReference type="ARBA" id="ARBA00022723"/>
    </source>
</evidence>
<accession>A0A562BWZ8</accession>
<keyword evidence="3" id="KW-0378">Hydrolase</keyword>
<keyword evidence="2" id="KW-0479">Metal-binding</keyword>
<dbReference type="Proteomes" id="UP000318141">
    <property type="component" value="Unassembled WGS sequence"/>
</dbReference>
<evidence type="ECO:0000256" key="5">
    <source>
        <dbReference type="ARBA" id="ARBA00023049"/>
    </source>
</evidence>
<protein>
    <submittedName>
        <fullName evidence="7">DNA repair proteins</fullName>
    </submittedName>
</protein>
<evidence type="ECO:0000259" key="6">
    <source>
        <dbReference type="PROSITE" id="PS50249"/>
    </source>
</evidence>
<evidence type="ECO:0000256" key="3">
    <source>
        <dbReference type="ARBA" id="ARBA00022801"/>
    </source>
</evidence>
<sequence>MSNYSLFTDDAGLTRSLLVQEPDGAVRLAKRAEILSVARELVSVDELRGQKLDSPSKVKNFLRLRLTGLGHEVCGVFFLDSSNQLIQYREPFRGTVGQATVYPREIVKLSLQFDATSVILVHNHPSGNAEASAADIQLTRTVGSFVLACLKYPNVWKGVPHKLSDLSHELRRGPTTEVDGGELGLLKRLIVMSINVACQGIPYAPLLLVRPVLTF</sequence>
<evidence type="ECO:0000256" key="1">
    <source>
        <dbReference type="ARBA" id="ARBA00022670"/>
    </source>
</evidence>
<dbReference type="GO" id="GO:0008237">
    <property type="term" value="F:metallopeptidase activity"/>
    <property type="evidence" value="ECO:0007669"/>
    <property type="project" value="UniProtKB-KW"/>
</dbReference>
<proteinExistence type="predicted"/>
<dbReference type="AlphaFoldDB" id="A0A562BWZ8"/>
<dbReference type="PANTHER" id="PTHR30471">
    <property type="entry name" value="DNA REPAIR PROTEIN RADC"/>
    <property type="match status" value="1"/>
</dbReference>
<evidence type="ECO:0000313" key="7">
    <source>
        <dbReference type="EMBL" id="TWG89213.1"/>
    </source>
</evidence>
<name>A0A562BWZ8_9BURK</name>
<dbReference type="SUPFAM" id="SSF102712">
    <property type="entry name" value="JAB1/MPN domain"/>
    <property type="match status" value="1"/>
</dbReference>
<dbReference type="GO" id="GO:0006508">
    <property type="term" value="P:proteolysis"/>
    <property type="evidence" value="ECO:0007669"/>
    <property type="project" value="UniProtKB-KW"/>
</dbReference>
<evidence type="ECO:0000313" key="8">
    <source>
        <dbReference type="Proteomes" id="UP000318141"/>
    </source>
</evidence>
<keyword evidence="1" id="KW-0645">Protease</keyword>
<dbReference type="InterPro" id="IPR025657">
    <property type="entry name" value="RadC_JAB"/>
</dbReference>
<dbReference type="InterPro" id="IPR001405">
    <property type="entry name" value="UPF0758"/>
</dbReference>